<evidence type="ECO:0000313" key="3">
    <source>
        <dbReference type="Proteomes" id="UP001055172"/>
    </source>
</evidence>
<name>A0AA37GBU4_9PEZI</name>
<dbReference type="Proteomes" id="UP001055172">
    <property type="component" value="Unassembled WGS sequence"/>
</dbReference>
<sequence length="89" mass="10153">MDDMQIKTDESGSKKNAPYTKNETTAPPNDETRIYSAALDEASELVWQHQNGTLMPPIGTSLISGRIAMPTLVRPAWRCLKIRFWQLYR</sequence>
<proteinExistence type="predicted"/>
<comment type="caution">
    <text evidence="2">The sequence shown here is derived from an EMBL/GenBank/DDBJ whole genome shotgun (WGS) entry which is preliminary data.</text>
</comment>
<feature type="region of interest" description="Disordered" evidence="1">
    <location>
        <begin position="1"/>
        <end position="30"/>
    </location>
</feature>
<gene>
    <name evidence="2" type="ORF">ColLi_00635</name>
</gene>
<protein>
    <submittedName>
        <fullName evidence="2">Uncharacterized protein</fullName>
    </submittedName>
</protein>
<evidence type="ECO:0000313" key="2">
    <source>
        <dbReference type="EMBL" id="GJC77797.1"/>
    </source>
</evidence>
<dbReference type="AlphaFoldDB" id="A0AA37GBU4"/>
<accession>A0AA37GBU4</accession>
<evidence type="ECO:0000256" key="1">
    <source>
        <dbReference type="SAM" id="MobiDB-lite"/>
    </source>
</evidence>
<organism evidence="2 3">
    <name type="scientific">Colletotrichum liriopes</name>
    <dbReference type="NCBI Taxonomy" id="708192"/>
    <lineage>
        <taxon>Eukaryota</taxon>
        <taxon>Fungi</taxon>
        <taxon>Dikarya</taxon>
        <taxon>Ascomycota</taxon>
        <taxon>Pezizomycotina</taxon>
        <taxon>Sordariomycetes</taxon>
        <taxon>Hypocreomycetidae</taxon>
        <taxon>Glomerellales</taxon>
        <taxon>Glomerellaceae</taxon>
        <taxon>Colletotrichum</taxon>
        <taxon>Colletotrichum spaethianum species complex</taxon>
    </lineage>
</organism>
<feature type="compositionally biased region" description="Basic and acidic residues" evidence="1">
    <location>
        <begin position="1"/>
        <end position="13"/>
    </location>
</feature>
<reference evidence="2 3" key="1">
    <citation type="submission" date="2021-07" db="EMBL/GenBank/DDBJ databases">
        <title>Genome data of Colletotrichum spaethianum.</title>
        <authorList>
            <person name="Utami Y.D."/>
            <person name="Hiruma K."/>
        </authorList>
    </citation>
    <scope>NUCLEOTIDE SEQUENCE [LARGE SCALE GENOMIC DNA]</scope>
    <source>
        <strain evidence="2 3">MAFF 242679</strain>
    </source>
</reference>
<dbReference type="EMBL" id="BPPX01000001">
    <property type="protein sequence ID" value="GJC77797.1"/>
    <property type="molecule type" value="Genomic_DNA"/>
</dbReference>
<keyword evidence="3" id="KW-1185">Reference proteome</keyword>